<dbReference type="RefSeq" id="WP_138209052.1">
    <property type="nucleotide sequence ID" value="NZ_CBCRUQ010000010.1"/>
</dbReference>
<evidence type="ECO:0000313" key="2">
    <source>
        <dbReference type="Proteomes" id="UP000308489"/>
    </source>
</evidence>
<dbReference type="KEGG" id="hhw:NCTC503_00229"/>
<protein>
    <recommendedName>
        <fullName evidence="3">Nitrogen regulatory protein P-II</fullName>
    </recommendedName>
</protein>
<dbReference type="OrthoDB" id="9810781at2"/>
<evidence type="ECO:0000313" key="1">
    <source>
        <dbReference type="EMBL" id="VTQ82715.1"/>
    </source>
</evidence>
<gene>
    <name evidence="1" type="ORF">NCTC503_00229</name>
</gene>
<dbReference type="Gene3D" id="3.30.70.120">
    <property type="match status" value="1"/>
</dbReference>
<accession>A0A4U9QVS7</accession>
<dbReference type="Proteomes" id="UP000308489">
    <property type="component" value="Chromosome 1"/>
</dbReference>
<keyword evidence="2" id="KW-1185">Reference proteome</keyword>
<reference evidence="1 2" key="1">
    <citation type="submission" date="2019-05" db="EMBL/GenBank/DDBJ databases">
        <authorList>
            <consortium name="Pathogen Informatics"/>
        </authorList>
    </citation>
    <scope>NUCLEOTIDE SEQUENCE [LARGE SCALE GENOMIC DNA]</scope>
    <source>
        <strain evidence="1 2">NCTC503</strain>
    </source>
</reference>
<name>A0A4U9QVS7_HATHI</name>
<proteinExistence type="predicted"/>
<sequence length="113" mass="12308">MQMLVFVLNKIDLLDDIISELTKSGIRGATVIDSTGMATVLCESDHSEIPIFGSLKMLLNGSRPFNKTIFTVLKDDEVQIAIEAIKKVAGDLSKPNTGILFSLPVNFVEGIKK</sequence>
<dbReference type="InterPro" id="IPR015867">
    <property type="entry name" value="N-reg_PII/ATP_PRibTrfase_C"/>
</dbReference>
<dbReference type="InterPro" id="IPR011322">
    <property type="entry name" value="N-reg_PII-like_a/b"/>
</dbReference>
<organism evidence="1 2">
    <name type="scientific">Hathewaya histolytica</name>
    <name type="common">Clostridium histolyticum</name>
    <dbReference type="NCBI Taxonomy" id="1498"/>
    <lineage>
        <taxon>Bacteria</taxon>
        <taxon>Bacillati</taxon>
        <taxon>Bacillota</taxon>
        <taxon>Clostridia</taxon>
        <taxon>Eubacteriales</taxon>
        <taxon>Clostridiaceae</taxon>
        <taxon>Hathewaya</taxon>
    </lineage>
</organism>
<dbReference type="SUPFAM" id="SSF54913">
    <property type="entry name" value="GlnB-like"/>
    <property type="match status" value="1"/>
</dbReference>
<dbReference type="EMBL" id="LR590481">
    <property type="protein sequence ID" value="VTQ82715.1"/>
    <property type="molecule type" value="Genomic_DNA"/>
</dbReference>
<evidence type="ECO:0008006" key="3">
    <source>
        <dbReference type="Google" id="ProtNLM"/>
    </source>
</evidence>
<dbReference type="AlphaFoldDB" id="A0A4U9QVS7"/>